<dbReference type="AlphaFoldDB" id="A0A9P7FRK5"/>
<dbReference type="EMBL" id="JABCKI010006870">
    <property type="protein sequence ID" value="KAG5633892.1"/>
    <property type="molecule type" value="Genomic_DNA"/>
</dbReference>
<reference evidence="2" key="1">
    <citation type="submission" date="2021-02" db="EMBL/GenBank/DDBJ databases">
        <authorList>
            <person name="Nieuwenhuis M."/>
            <person name="Van De Peppel L.J.J."/>
        </authorList>
    </citation>
    <scope>NUCLEOTIDE SEQUENCE</scope>
    <source>
        <strain evidence="2">D49</strain>
    </source>
</reference>
<name>A0A9P7FRK5_9AGAR</name>
<keyword evidence="3" id="KW-1185">Reference proteome</keyword>
<evidence type="ECO:0000256" key="1">
    <source>
        <dbReference type="SAM" id="MobiDB-lite"/>
    </source>
</evidence>
<feature type="compositionally biased region" description="Basic and acidic residues" evidence="1">
    <location>
        <begin position="23"/>
        <end position="40"/>
    </location>
</feature>
<reference evidence="2" key="2">
    <citation type="submission" date="2021-10" db="EMBL/GenBank/DDBJ databases">
        <title>Phylogenomics reveals ancestral predisposition of the termite-cultivated fungus Termitomyces towards a domesticated lifestyle.</title>
        <authorList>
            <person name="Auxier B."/>
            <person name="Grum-Grzhimaylo A."/>
            <person name="Cardenas M.E."/>
            <person name="Lodge J.D."/>
            <person name="Laessoe T."/>
            <person name="Pedersen O."/>
            <person name="Smith M.E."/>
            <person name="Kuyper T.W."/>
            <person name="Franco-Molano E.A."/>
            <person name="Baroni T.J."/>
            <person name="Aanen D.K."/>
        </authorList>
    </citation>
    <scope>NUCLEOTIDE SEQUENCE</scope>
    <source>
        <strain evidence="2">D49</strain>
    </source>
</reference>
<feature type="compositionally biased region" description="Acidic residues" evidence="1">
    <location>
        <begin position="73"/>
        <end position="89"/>
    </location>
</feature>
<evidence type="ECO:0000313" key="3">
    <source>
        <dbReference type="Proteomes" id="UP000717328"/>
    </source>
</evidence>
<organism evidence="2 3">
    <name type="scientific">Sphagnurus paluster</name>
    <dbReference type="NCBI Taxonomy" id="117069"/>
    <lineage>
        <taxon>Eukaryota</taxon>
        <taxon>Fungi</taxon>
        <taxon>Dikarya</taxon>
        <taxon>Basidiomycota</taxon>
        <taxon>Agaricomycotina</taxon>
        <taxon>Agaricomycetes</taxon>
        <taxon>Agaricomycetidae</taxon>
        <taxon>Agaricales</taxon>
        <taxon>Tricholomatineae</taxon>
        <taxon>Lyophyllaceae</taxon>
        <taxon>Sphagnurus</taxon>
    </lineage>
</organism>
<evidence type="ECO:0000313" key="2">
    <source>
        <dbReference type="EMBL" id="KAG5633892.1"/>
    </source>
</evidence>
<comment type="caution">
    <text evidence="2">The sequence shown here is derived from an EMBL/GenBank/DDBJ whole genome shotgun (WGS) entry which is preliminary data.</text>
</comment>
<sequence length="292" mass="33301">MPAGRPRKRPRDTSGLRNQKKQHAQDELTDQDNHGLRLDNDSVDGSGAAEAEQGVFSDAGMDFELLWERDELLEGEEMDPGPESDVEELSDYEFEWDDEELQENLIDFAEMHGDDPEDEDWHPNLRAKKKKKTGRPKHYIKGPDAMSKSARTRCRYTASNQGQQKLNLFLGSAMAKPNKLHHVHDKSPVSLPPEMSVEDEIQIREESVEVEIPEITKDPVQIREESIEITIPPDPDVILENPEDAWEDELNESLIAGAEVRSWEDLREQIKCDMKKGAKTLPLSQINQLMVI</sequence>
<feature type="region of interest" description="Disordered" evidence="1">
    <location>
        <begin position="128"/>
        <end position="150"/>
    </location>
</feature>
<feature type="compositionally biased region" description="Basic residues" evidence="1">
    <location>
        <begin position="1"/>
        <end position="10"/>
    </location>
</feature>
<protein>
    <submittedName>
        <fullName evidence="2">Uncharacterized protein</fullName>
    </submittedName>
</protein>
<proteinExistence type="predicted"/>
<dbReference type="OrthoDB" id="3069744at2759"/>
<dbReference type="Proteomes" id="UP000717328">
    <property type="component" value="Unassembled WGS sequence"/>
</dbReference>
<accession>A0A9P7FRK5</accession>
<feature type="region of interest" description="Disordered" evidence="1">
    <location>
        <begin position="1"/>
        <end position="89"/>
    </location>
</feature>
<gene>
    <name evidence="2" type="ORF">H0H81_004562</name>
</gene>
<feature type="compositionally biased region" description="Basic residues" evidence="1">
    <location>
        <begin position="128"/>
        <end position="140"/>
    </location>
</feature>